<dbReference type="Proteomes" id="UP000314294">
    <property type="component" value="Unassembled WGS sequence"/>
</dbReference>
<accession>A0A4Z2FV04</accession>
<evidence type="ECO:0000313" key="2">
    <source>
        <dbReference type="EMBL" id="TNN44504.1"/>
    </source>
</evidence>
<reference evidence="2 3" key="1">
    <citation type="submission" date="2019-03" db="EMBL/GenBank/DDBJ databases">
        <title>First draft genome of Liparis tanakae, snailfish: a comprehensive survey of snailfish specific genes.</title>
        <authorList>
            <person name="Kim W."/>
            <person name="Song I."/>
            <person name="Jeong J.-H."/>
            <person name="Kim D."/>
            <person name="Kim S."/>
            <person name="Ryu S."/>
            <person name="Song J.Y."/>
            <person name="Lee S.K."/>
        </authorList>
    </citation>
    <scope>NUCLEOTIDE SEQUENCE [LARGE SCALE GENOMIC DNA]</scope>
    <source>
        <tissue evidence="2">Muscle</tissue>
    </source>
</reference>
<comment type="caution">
    <text evidence="2">The sequence shown here is derived from an EMBL/GenBank/DDBJ whole genome shotgun (WGS) entry which is preliminary data.</text>
</comment>
<dbReference type="EMBL" id="SRLO01000898">
    <property type="protein sequence ID" value="TNN44504.1"/>
    <property type="molecule type" value="Genomic_DNA"/>
</dbReference>
<evidence type="ECO:0000256" key="1">
    <source>
        <dbReference type="SAM" id="MobiDB-lite"/>
    </source>
</evidence>
<name>A0A4Z2FV04_9TELE</name>
<keyword evidence="3" id="KW-1185">Reference proteome</keyword>
<evidence type="ECO:0000313" key="3">
    <source>
        <dbReference type="Proteomes" id="UP000314294"/>
    </source>
</evidence>
<proteinExistence type="predicted"/>
<gene>
    <name evidence="2" type="ORF">EYF80_045280</name>
</gene>
<sequence>MNRFDQSGVKDEDVRTQHASIRSTPRAVHVATRTRQRPWSSSRVFPSRLRGPPMCHDIIIIRK</sequence>
<organism evidence="2 3">
    <name type="scientific">Liparis tanakae</name>
    <name type="common">Tanaka's snailfish</name>
    <dbReference type="NCBI Taxonomy" id="230148"/>
    <lineage>
        <taxon>Eukaryota</taxon>
        <taxon>Metazoa</taxon>
        <taxon>Chordata</taxon>
        <taxon>Craniata</taxon>
        <taxon>Vertebrata</taxon>
        <taxon>Euteleostomi</taxon>
        <taxon>Actinopterygii</taxon>
        <taxon>Neopterygii</taxon>
        <taxon>Teleostei</taxon>
        <taxon>Neoteleostei</taxon>
        <taxon>Acanthomorphata</taxon>
        <taxon>Eupercaria</taxon>
        <taxon>Perciformes</taxon>
        <taxon>Cottioidei</taxon>
        <taxon>Cottales</taxon>
        <taxon>Liparidae</taxon>
        <taxon>Liparis</taxon>
    </lineage>
</organism>
<dbReference type="AlphaFoldDB" id="A0A4Z2FV04"/>
<feature type="region of interest" description="Disordered" evidence="1">
    <location>
        <begin position="1"/>
        <end position="45"/>
    </location>
</feature>
<protein>
    <submittedName>
        <fullName evidence="2">Uncharacterized protein</fullName>
    </submittedName>
</protein>